<proteinExistence type="predicted"/>
<evidence type="ECO:0008006" key="3">
    <source>
        <dbReference type="Google" id="ProtNLM"/>
    </source>
</evidence>
<accession>A0A918XTT5</accession>
<gene>
    <name evidence="1" type="ORF">GCM10017083_29230</name>
</gene>
<evidence type="ECO:0000313" key="2">
    <source>
        <dbReference type="Proteomes" id="UP000630353"/>
    </source>
</evidence>
<dbReference type="InterPro" id="IPR009922">
    <property type="entry name" value="DUF1457"/>
</dbReference>
<reference evidence="1" key="2">
    <citation type="submission" date="2020-09" db="EMBL/GenBank/DDBJ databases">
        <authorList>
            <person name="Sun Q."/>
            <person name="Kim S."/>
        </authorList>
    </citation>
    <scope>NUCLEOTIDE SEQUENCE</scope>
    <source>
        <strain evidence="1">KCTC 42651</strain>
    </source>
</reference>
<organism evidence="1 2">
    <name type="scientific">Thalassobaculum fulvum</name>
    <dbReference type="NCBI Taxonomy" id="1633335"/>
    <lineage>
        <taxon>Bacteria</taxon>
        <taxon>Pseudomonadati</taxon>
        <taxon>Pseudomonadota</taxon>
        <taxon>Alphaproteobacteria</taxon>
        <taxon>Rhodospirillales</taxon>
        <taxon>Thalassobaculaceae</taxon>
        <taxon>Thalassobaculum</taxon>
    </lineage>
</organism>
<dbReference type="Pfam" id="PF07310">
    <property type="entry name" value="PAS_5"/>
    <property type="match status" value="1"/>
</dbReference>
<keyword evidence="2" id="KW-1185">Reference proteome</keyword>
<dbReference type="EMBL" id="BMZS01000006">
    <property type="protein sequence ID" value="GHD53044.1"/>
    <property type="molecule type" value="Genomic_DNA"/>
</dbReference>
<reference evidence="1" key="1">
    <citation type="journal article" date="2014" name="Int. J. Syst. Evol. Microbiol.">
        <title>Complete genome sequence of Corynebacterium casei LMG S-19264T (=DSM 44701T), isolated from a smear-ripened cheese.</title>
        <authorList>
            <consortium name="US DOE Joint Genome Institute (JGI-PGF)"/>
            <person name="Walter F."/>
            <person name="Albersmeier A."/>
            <person name="Kalinowski J."/>
            <person name="Ruckert C."/>
        </authorList>
    </citation>
    <scope>NUCLEOTIDE SEQUENCE</scope>
    <source>
        <strain evidence="1">KCTC 42651</strain>
    </source>
</reference>
<name>A0A918XTT5_9PROT</name>
<comment type="caution">
    <text evidence="1">The sequence shown here is derived from an EMBL/GenBank/DDBJ whole genome shotgun (WGS) entry which is preliminary data.</text>
</comment>
<dbReference type="AlphaFoldDB" id="A0A918XTT5"/>
<protein>
    <recommendedName>
        <fullName evidence="3">PAS domain-containing protein</fullName>
    </recommendedName>
</protein>
<evidence type="ECO:0000313" key="1">
    <source>
        <dbReference type="EMBL" id="GHD53044.1"/>
    </source>
</evidence>
<sequence length="130" mass="14245">MPPADRWDPLDLVQHLGHLFVVRVEAASSGDPAPDLRYTLIGTYLVDALGRDTTGRLVGDTFPEGHPVVSVYHRAIARRAPVRTHGRLDWVDKKYRSFESVLLPLAGADGRIAKFAGAAVYETSERPVVG</sequence>
<dbReference type="Proteomes" id="UP000630353">
    <property type="component" value="Unassembled WGS sequence"/>
</dbReference>